<dbReference type="SUPFAM" id="SSF53850">
    <property type="entry name" value="Periplasmic binding protein-like II"/>
    <property type="match status" value="1"/>
</dbReference>
<dbReference type="PANTHER" id="PTHR30537:SF5">
    <property type="entry name" value="HTH-TYPE TRANSCRIPTIONAL ACTIVATOR TTDR-RELATED"/>
    <property type="match status" value="1"/>
</dbReference>
<evidence type="ECO:0000256" key="4">
    <source>
        <dbReference type="ARBA" id="ARBA00023125"/>
    </source>
</evidence>
<dbReference type="FunFam" id="3.40.190.290:FF:000001">
    <property type="entry name" value="Transcriptional regulator, LysR family"/>
    <property type="match status" value="1"/>
</dbReference>
<dbReference type="OrthoDB" id="9786526at2"/>
<evidence type="ECO:0000313" key="7">
    <source>
        <dbReference type="EMBL" id="SHH34184.1"/>
    </source>
</evidence>
<gene>
    <name evidence="7" type="ORF">SAMN05443248_4497</name>
</gene>
<comment type="function">
    <text evidence="1">NodD regulates the expression of the nodABCFE genes which encode other nodulation proteins. NodD is also a negative regulator of its own expression. Binds flavonoids as inducers.</text>
</comment>
<name>A0A1M5S6Q2_9BRAD</name>
<protein>
    <submittedName>
        <fullName evidence="7">DNA-binding transcriptional regulator, LysR family</fullName>
    </submittedName>
</protein>
<keyword evidence="4 7" id="KW-0238">DNA-binding</keyword>
<dbReference type="GO" id="GO:0003677">
    <property type="term" value="F:DNA binding"/>
    <property type="evidence" value="ECO:0007669"/>
    <property type="project" value="UniProtKB-KW"/>
</dbReference>
<feature type="domain" description="HTH lysR-type" evidence="6">
    <location>
        <begin position="1"/>
        <end position="59"/>
    </location>
</feature>
<dbReference type="AlphaFoldDB" id="A0A1M5S6Q2"/>
<dbReference type="InterPro" id="IPR000847">
    <property type="entry name" value="LysR_HTH_N"/>
</dbReference>
<dbReference type="SUPFAM" id="SSF46785">
    <property type="entry name" value="Winged helix' DNA-binding domain"/>
    <property type="match status" value="1"/>
</dbReference>
<dbReference type="InterPro" id="IPR005119">
    <property type="entry name" value="LysR_subst-bd"/>
</dbReference>
<dbReference type="PANTHER" id="PTHR30537">
    <property type="entry name" value="HTH-TYPE TRANSCRIPTIONAL REGULATOR"/>
    <property type="match status" value="1"/>
</dbReference>
<evidence type="ECO:0000259" key="6">
    <source>
        <dbReference type="PROSITE" id="PS50931"/>
    </source>
</evidence>
<evidence type="ECO:0000256" key="3">
    <source>
        <dbReference type="ARBA" id="ARBA00023015"/>
    </source>
</evidence>
<organism evidence="7 8">
    <name type="scientific">Bradyrhizobium erythrophlei</name>
    <dbReference type="NCBI Taxonomy" id="1437360"/>
    <lineage>
        <taxon>Bacteria</taxon>
        <taxon>Pseudomonadati</taxon>
        <taxon>Pseudomonadota</taxon>
        <taxon>Alphaproteobacteria</taxon>
        <taxon>Hyphomicrobiales</taxon>
        <taxon>Nitrobacteraceae</taxon>
        <taxon>Bradyrhizobium</taxon>
    </lineage>
</organism>
<dbReference type="EMBL" id="LT670817">
    <property type="protein sequence ID" value="SHH34184.1"/>
    <property type="molecule type" value="Genomic_DNA"/>
</dbReference>
<sequence length="326" mass="36098">MDYLGALRMFVRAVEVGSFSKAAIATNIKTSTVSRAIASLEEDLGVSLFHRTTRRAHLTEPGATFYEHARGVLRGLEEARDAASAMQGRPQGLIRLHIPSGFGRLHIMPFVPDFLAAYPDIRLDVSLTDVRVDLLSVGADVAIRIGSLMNSSMLARKLAPHRRIACASPAYLDRLPPISEPNDLLQHNCLVYALQPTDRWFFRHPAETGDAFEEVPVTGTLRADDAEPLRDAAVAGVGVALLPTWLVGEEIKAGRLRHVLPEWSSMIATTPGGIFGVFPPHRMVPPKVRAFLDFAQKRFGKPPYWDPDWTEHRQKTSHNVTEDITE</sequence>
<evidence type="ECO:0000313" key="8">
    <source>
        <dbReference type="Proteomes" id="UP000189796"/>
    </source>
</evidence>
<dbReference type="Proteomes" id="UP000189796">
    <property type="component" value="Chromosome I"/>
</dbReference>
<dbReference type="GO" id="GO:0003700">
    <property type="term" value="F:DNA-binding transcription factor activity"/>
    <property type="evidence" value="ECO:0007669"/>
    <property type="project" value="InterPro"/>
</dbReference>
<dbReference type="Pfam" id="PF03466">
    <property type="entry name" value="LysR_substrate"/>
    <property type="match status" value="1"/>
</dbReference>
<dbReference type="PROSITE" id="PS50931">
    <property type="entry name" value="HTH_LYSR"/>
    <property type="match status" value="1"/>
</dbReference>
<dbReference type="InterPro" id="IPR036390">
    <property type="entry name" value="WH_DNA-bd_sf"/>
</dbReference>
<dbReference type="Gene3D" id="3.40.190.290">
    <property type="match status" value="1"/>
</dbReference>
<proteinExistence type="inferred from homology"/>
<keyword evidence="3" id="KW-0805">Transcription regulation</keyword>
<dbReference type="Gene3D" id="1.10.10.10">
    <property type="entry name" value="Winged helix-like DNA-binding domain superfamily/Winged helix DNA-binding domain"/>
    <property type="match status" value="1"/>
</dbReference>
<evidence type="ECO:0000256" key="1">
    <source>
        <dbReference type="ARBA" id="ARBA00003502"/>
    </source>
</evidence>
<comment type="similarity">
    <text evidence="2">Belongs to the LysR transcriptional regulatory family.</text>
</comment>
<dbReference type="Pfam" id="PF00126">
    <property type="entry name" value="HTH_1"/>
    <property type="match status" value="1"/>
</dbReference>
<evidence type="ECO:0000256" key="5">
    <source>
        <dbReference type="ARBA" id="ARBA00023163"/>
    </source>
</evidence>
<reference evidence="7 8" key="1">
    <citation type="submission" date="2016-11" db="EMBL/GenBank/DDBJ databases">
        <authorList>
            <person name="Jaros S."/>
            <person name="Januszkiewicz K."/>
            <person name="Wedrychowicz H."/>
        </authorList>
    </citation>
    <scope>NUCLEOTIDE SEQUENCE [LARGE SCALE GENOMIC DNA]</scope>
    <source>
        <strain evidence="7 8">GAS138</strain>
    </source>
</reference>
<dbReference type="InterPro" id="IPR036388">
    <property type="entry name" value="WH-like_DNA-bd_sf"/>
</dbReference>
<dbReference type="RefSeq" id="WP_079603282.1">
    <property type="nucleotide sequence ID" value="NZ_LT670817.1"/>
</dbReference>
<dbReference type="CDD" id="cd08422">
    <property type="entry name" value="PBP2_CrgA_like"/>
    <property type="match status" value="1"/>
</dbReference>
<dbReference type="InterPro" id="IPR058163">
    <property type="entry name" value="LysR-type_TF_proteobact-type"/>
</dbReference>
<accession>A0A1M5S6Q2</accession>
<keyword evidence="5" id="KW-0804">Transcription</keyword>
<evidence type="ECO:0000256" key="2">
    <source>
        <dbReference type="ARBA" id="ARBA00009437"/>
    </source>
</evidence>
<dbReference type="FunFam" id="1.10.10.10:FF:000001">
    <property type="entry name" value="LysR family transcriptional regulator"/>
    <property type="match status" value="1"/>
</dbReference>